<dbReference type="RefSeq" id="WP_189988011.1">
    <property type="nucleotide sequence ID" value="NZ_BMZS01000002.1"/>
</dbReference>
<dbReference type="PANTHER" id="PTHR11614">
    <property type="entry name" value="PHOSPHOLIPASE-RELATED"/>
    <property type="match status" value="1"/>
</dbReference>
<dbReference type="SUPFAM" id="SSF53474">
    <property type="entry name" value="alpha/beta-Hydrolases"/>
    <property type="match status" value="1"/>
</dbReference>
<gene>
    <name evidence="2" type="ORF">GCM10017083_11960</name>
</gene>
<dbReference type="AlphaFoldDB" id="A0A918XPH0"/>
<comment type="caution">
    <text evidence="2">The sequence shown here is derived from an EMBL/GenBank/DDBJ whole genome shotgun (WGS) entry which is preliminary data.</text>
</comment>
<evidence type="ECO:0000313" key="3">
    <source>
        <dbReference type="Proteomes" id="UP000630353"/>
    </source>
</evidence>
<dbReference type="EMBL" id="BMZS01000002">
    <property type="protein sequence ID" value="GHD44493.1"/>
    <property type="molecule type" value="Genomic_DNA"/>
</dbReference>
<protein>
    <submittedName>
        <fullName evidence="2">Alpha/beta hydrolase</fullName>
    </submittedName>
</protein>
<reference evidence="2" key="2">
    <citation type="submission" date="2020-09" db="EMBL/GenBank/DDBJ databases">
        <authorList>
            <person name="Sun Q."/>
            <person name="Kim S."/>
        </authorList>
    </citation>
    <scope>NUCLEOTIDE SEQUENCE</scope>
    <source>
        <strain evidence="2">KCTC 42651</strain>
    </source>
</reference>
<name>A0A918XPH0_9PROT</name>
<keyword evidence="3" id="KW-1185">Reference proteome</keyword>
<sequence length="351" mass="36968">MRPDRTPLPVLLAVLLSLVLGACAPMAIAPGPDGRRPWLVDDHAALMADGTRLPLRVWRPDGEAVAAIVALHGFGDYSNAFAELGPTLAKAGVAVFAADQRGFGRAGSWGRWHGAAAMVADARALADLLRAEFPGRPVYLMGESMGGAVALLAMAGDGSGSGPAADGAILSAPAVWGRDWMPFYQVWGLELAGHTVPWLPLNPRGLPFKPSDNIAMLRRLSRDPLFVKNPRVDAVYGLVDLMDAAQAAGPAVRGPLLVLYGDRDDLVPKKPTCAVLAKLRARPVGAGGMRVVLYPNGHHMLFRDLDGARVVADIAAWARNPAGPLPSGDERAPDGAWLERFCNGAGRPDGS</sequence>
<dbReference type="InterPro" id="IPR051044">
    <property type="entry name" value="MAG_DAG_Lipase"/>
</dbReference>
<reference evidence="2" key="1">
    <citation type="journal article" date="2014" name="Int. J. Syst. Evol. Microbiol.">
        <title>Complete genome sequence of Corynebacterium casei LMG S-19264T (=DSM 44701T), isolated from a smear-ripened cheese.</title>
        <authorList>
            <consortium name="US DOE Joint Genome Institute (JGI-PGF)"/>
            <person name="Walter F."/>
            <person name="Albersmeier A."/>
            <person name="Kalinowski J."/>
            <person name="Ruckert C."/>
        </authorList>
    </citation>
    <scope>NUCLEOTIDE SEQUENCE</scope>
    <source>
        <strain evidence="2">KCTC 42651</strain>
    </source>
</reference>
<dbReference type="Pfam" id="PF12146">
    <property type="entry name" value="Hydrolase_4"/>
    <property type="match status" value="1"/>
</dbReference>
<accession>A0A918XPH0</accession>
<proteinExistence type="predicted"/>
<dbReference type="PROSITE" id="PS51257">
    <property type="entry name" value="PROKAR_LIPOPROTEIN"/>
    <property type="match status" value="1"/>
</dbReference>
<keyword evidence="2" id="KW-0378">Hydrolase</keyword>
<dbReference type="Gene3D" id="3.40.50.1820">
    <property type="entry name" value="alpha/beta hydrolase"/>
    <property type="match status" value="1"/>
</dbReference>
<dbReference type="InterPro" id="IPR000073">
    <property type="entry name" value="AB_hydrolase_1"/>
</dbReference>
<organism evidence="2 3">
    <name type="scientific">Thalassobaculum fulvum</name>
    <dbReference type="NCBI Taxonomy" id="1633335"/>
    <lineage>
        <taxon>Bacteria</taxon>
        <taxon>Pseudomonadati</taxon>
        <taxon>Pseudomonadota</taxon>
        <taxon>Alphaproteobacteria</taxon>
        <taxon>Rhodospirillales</taxon>
        <taxon>Thalassobaculaceae</taxon>
        <taxon>Thalassobaculum</taxon>
    </lineage>
</organism>
<feature type="domain" description="Serine aminopeptidase S33" evidence="1">
    <location>
        <begin position="63"/>
        <end position="306"/>
    </location>
</feature>
<evidence type="ECO:0000259" key="1">
    <source>
        <dbReference type="Pfam" id="PF12146"/>
    </source>
</evidence>
<dbReference type="GO" id="GO:0016787">
    <property type="term" value="F:hydrolase activity"/>
    <property type="evidence" value="ECO:0007669"/>
    <property type="project" value="UniProtKB-KW"/>
</dbReference>
<dbReference type="PRINTS" id="PR00111">
    <property type="entry name" value="ABHYDROLASE"/>
</dbReference>
<dbReference type="InterPro" id="IPR022742">
    <property type="entry name" value="Hydrolase_4"/>
</dbReference>
<evidence type="ECO:0000313" key="2">
    <source>
        <dbReference type="EMBL" id="GHD44493.1"/>
    </source>
</evidence>
<dbReference type="Proteomes" id="UP000630353">
    <property type="component" value="Unassembled WGS sequence"/>
</dbReference>
<dbReference type="InterPro" id="IPR029058">
    <property type="entry name" value="AB_hydrolase_fold"/>
</dbReference>